<dbReference type="GO" id="GO:0004609">
    <property type="term" value="F:phosphatidylserine decarboxylase activity"/>
    <property type="evidence" value="ECO:0007669"/>
    <property type="project" value="InterPro"/>
</dbReference>
<evidence type="ECO:0000256" key="2">
    <source>
        <dbReference type="ARBA" id="ARBA00023239"/>
    </source>
</evidence>
<dbReference type="STRING" id="1036611.A0A1L9PKU8"/>
<organism evidence="3 4">
    <name type="scientific">Aspergillus versicolor CBS 583.65</name>
    <dbReference type="NCBI Taxonomy" id="1036611"/>
    <lineage>
        <taxon>Eukaryota</taxon>
        <taxon>Fungi</taxon>
        <taxon>Dikarya</taxon>
        <taxon>Ascomycota</taxon>
        <taxon>Pezizomycotina</taxon>
        <taxon>Eurotiomycetes</taxon>
        <taxon>Eurotiomycetidae</taxon>
        <taxon>Eurotiales</taxon>
        <taxon>Aspergillaceae</taxon>
        <taxon>Aspergillus</taxon>
        <taxon>Aspergillus subgen. Nidulantes</taxon>
    </lineage>
</organism>
<dbReference type="AlphaFoldDB" id="A0A1L9PKU8"/>
<dbReference type="EMBL" id="KV878129">
    <property type="protein sequence ID" value="OJJ02055.1"/>
    <property type="molecule type" value="Genomic_DNA"/>
</dbReference>
<dbReference type="Pfam" id="PF02666">
    <property type="entry name" value="PS_Dcarbxylase"/>
    <property type="match status" value="1"/>
</dbReference>
<sequence length="418" mass="47452">MSCSSFPTAYEPEAAIVRDLRDYIFRSYQRARAFNFAIASARARENGGQEDMNLEGIFDLNDYLRFCDKLLKWAPDVSSPGDALLRKILVFYWVFEQPSVRNLQTPLLPETSNTDLSWISYWLVGFAREIGHWMDTPESADHVESFYNNPIYNKDIELYKQPESGTWGSFNEFFSRKWADINVARPIAGAANDSVIVHGADSMFGGSWDIEDGFVNIENQAITAKGIKWPVSELLQRLGPDFDNGSLMHAFLSPHDYHRQHAPVSGKVIEVKNIQDQVYLQVTKKRDGNRLAPDRGLTREATEVTRRHHKKKVELRSLDAPDDAGYQWCQTRGLIVIDTVTYGKVAVLPIGMAQVSSVVMSVKKGDTVQKGDEISYFLFGGSDIVIVFEKRVRFRDDLEVNKTKINVRDKLATFPPLP</sequence>
<dbReference type="RefSeq" id="XP_040667817.1">
    <property type="nucleotide sequence ID" value="XM_040807020.1"/>
</dbReference>
<protein>
    <recommendedName>
        <fullName evidence="5">Phosphatidylserine decarboxylase</fullName>
    </recommendedName>
</protein>
<dbReference type="OrthoDB" id="5973539at2759"/>
<accession>A0A1L9PKU8</accession>
<name>A0A1L9PKU8_ASPVE</name>
<keyword evidence="2" id="KW-0456">Lyase</keyword>
<dbReference type="GeneID" id="63722531"/>
<reference evidence="4" key="1">
    <citation type="journal article" date="2017" name="Genome Biol.">
        <title>Comparative genomics reveals high biological diversity and specific adaptations in the industrially and medically important fungal genus Aspergillus.</title>
        <authorList>
            <person name="de Vries R.P."/>
            <person name="Riley R."/>
            <person name="Wiebenga A."/>
            <person name="Aguilar-Osorio G."/>
            <person name="Amillis S."/>
            <person name="Uchima C.A."/>
            <person name="Anderluh G."/>
            <person name="Asadollahi M."/>
            <person name="Askin M."/>
            <person name="Barry K."/>
            <person name="Battaglia E."/>
            <person name="Bayram O."/>
            <person name="Benocci T."/>
            <person name="Braus-Stromeyer S.A."/>
            <person name="Caldana C."/>
            <person name="Canovas D."/>
            <person name="Cerqueira G.C."/>
            <person name="Chen F."/>
            <person name="Chen W."/>
            <person name="Choi C."/>
            <person name="Clum A."/>
            <person name="Dos Santos R.A."/>
            <person name="Damasio A.R."/>
            <person name="Diallinas G."/>
            <person name="Emri T."/>
            <person name="Fekete E."/>
            <person name="Flipphi M."/>
            <person name="Freyberg S."/>
            <person name="Gallo A."/>
            <person name="Gournas C."/>
            <person name="Habgood R."/>
            <person name="Hainaut M."/>
            <person name="Harispe M.L."/>
            <person name="Henrissat B."/>
            <person name="Hilden K.S."/>
            <person name="Hope R."/>
            <person name="Hossain A."/>
            <person name="Karabika E."/>
            <person name="Karaffa L."/>
            <person name="Karanyi Z."/>
            <person name="Krasevec N."/>
            <person name="Kuo A."/>
            <person name="Kusch H."/>
            <person name="LaButti K."/>
            <person name="Lagendijk E.L."/>
            <person name="Lapidus A."/>
            <person name="Levasseur A."/>
            <person name="Lindquist E."/>
            <person name="Lipzen A."/>
            <person name="Logrieco A.F."/>
            <person name="MacCabe A."/>
            <person name="Maekelae M.R."/>
            <person name="Malavazi I."/>
            <person name="Melin P."/>
            <person name="Meyer V."/>
            <person name="Mielnichuk N."/>
            <person name="Miskei M."/>
            <person name="Molnar A.P."/>
            <person name="Mule G."/>
            <person name="Ngan C.Y."/>
            <person name="Orejas M."/>
            <person name="Orosz E."/>
            <person name="Ouedraogo J.P."/>
            <person name="Overkamp K.M."/>
            <person name="Park H.-S."/>
            <person name="Perrone G."/>
            <person name="Piumi F."/>
            <person name="Punt P.J."/>
            <person name="Ram A.F."/>
            <person name="Ramon A."/>
            <person name="Rauscher S."/>
            <person name="Record E."/>
            <person name="Riano-Pachon D.M."/>
            <person name="Robert V."/>
            <person name="Roehrig J."/>
            <person name="Ruller R."/>
            <person name="Salamov A."/>
            <person name="Salih N.S."/>
            <person name="Samson R.A."/>
            <person name="Sandor E."/>
            <person name="Sanguinetti M."/>
            <person name="Schuetze T."/>
            <person name="Sepcic K."/>
            <person name="Shelest E."/>
            <person name="Sherlock G."/>
            <person name="Sophianopoulou V."/>
            <person name="Squina F.M."/>
            <person name="Sun H."/>
            <person name="Susca A."/>
            <person name="Todd R.B."/>
            <person name="Tsang A."/>
            <person name="Unkles S.E."/>
            <person name="van de Wiele N."/>
            <person name="van Rossen-Uffink D."/>
            <person name="Oliveira J.V."/>
            <person name="Vesth T.C."/>
            <person name="Visser J."/>
            <person name="Yu J.-H."/>
            <person name="Zhou M."/>
            <person name="Andersen M.R."/>
            <person name="Archer D.B."/>
            <person name="Baker S.E."/>
            <person name="Benoit I."/>
            <person name="Brakhage A.A."/>
            <person name="Braus G.H."/>
            <person name="Fischer R."/>
            <person name="Frisvad J.C."/>
            <person name="Goldman G.H."/>
            <person name="Houbraken J."/>
            <person name="Oakley B."/>
            <person name="Pocsi I."/>
            <person name="Scazzocchio C."/>
            <person name="Seiboth B."/>
            <person name="vanKuyk P.A."/>
            <person name="Wortman J."/>
            <person name="Dyer P.S."/>
            <person name="Grigoriev I.V."/>
        </authorList>
    </citation>
    <scope>NUCLEOTIDE SEQUENCE [LARGE SCALE GENOMIC DNA]</scope>
    <source>
        <strain evidence="4">CBS 583.65</strain>
    </source>
</reference>
<evidence type="ECO:0000256" key="1">
    <source>
        <dbReference type="ARBA" id="ARBA00022793"/>
    </source>
</evidence>
<dbReference type="VEuPathDB" id="FungiDB:ASPVEDRAFT_133333"/>
<evidence type="ECO:0000313" key="3">
    <source>
        <dbReference type="EMBL" id="OJJ02055.1"/>
    </source>
</evidence>
<dbReference type="PANTHER" id="PTHR10067">
    <property type="entry name" value="PHOSPHATIDYLSERINE DECARBOXYLASE"/>
    <property type="match status" value="1"/>
</dbReference>
<keyword evidence="1" id="KW-0210">Decarboxylase</keyword>
<dbReference type="Proteomes" id="UP000184073">
    <property type="component" value="Unassembled WGS sequence"/>
</dbReference>
<evidence type="ECO:0000313" key="4">
    <source>
        <dbReference type="Proteomes" id="UP000184073"/>
    </source>
</evidence>
<evidence type="ECO:0008006" key="5">
    <source>
        <dbReference type="Google" id="ProtNLM"/>
    </source>
</evidence>
<dbReference type="PANTHER" id="PTHR10067:SF13">
    <property type="entry name" value="PHOSPHATIDYLSERINE DECARBOXYLASE"/>
    <property type="match status" value="1"/>
</dbReference>
<keyword evidence="4" id="KW-1185">Reference proteome</keyword>
<dbReference type="GO" id="GO:0008654">
    <property type="term" value="P:phospholipid biosynthetic process"/>
    <property type="evidence" value="ECO:0007669"/>
    <property type="project" value="InterPro"/>
</dbReference>
<dbReference type="InterPro" id="IPR003817">
    <property type="entry name" value="PS_Dcarbxylase"/>
</dbReference>
<proteinExistence type="predicted"/>
<gene>
    <name evidence="3" type="ORF">ASPVEDRAFT_133333</name>
</gene>